<evidence type="ECO:0000313" key="2">
    <source>
        <dbReference type="EMBL" id="PLB42718.1"/>
    </source>
</evidence>
<feature type="compositionally biased region" description="Polar residues" evidence="1">
    <location>
        <begin position="276"/>
        <end position="289"/>
    </location>
</feature>
<name>A0A2I2FQ14_ASPCN</name>
<feature type="region of interest" description="Disordered" evidence="1">
    <location>
        <begin position="110"/>
        <end position="138"/>
    </location>
</feature>
<dbReference type="AlphaFoldDB" id="A0A2I2FQ14"/>
<gene>
    <name evidence="2" type="ORF">BDW47DRAFT_121819</name>
</gene>
<dbReference type="OrthoDB" id="4497052at2759"/>
<feature type="region of interest" description="Disordered" evidence="1">
    <location>
        <begin position="1"/>
        <end position="93"/>
    </location>
</feature>
<keyword evidence="3" id="KW-1185">Reference proteome</keyword>
<accession>A0A2I2FQ14</accession>
<feature type="compositionally biased region" description="Polar residues" evidence="1">
    <location>
        <begin position="245"/>
        <end position="268"/>
    </location>
</feature>
<proteinExistence type="predicted"/>
<dbReference type="EMBL" id="KZ559117">
    <property type="protein sequence ID" value="PLB42718.1"/>
    <property type="molecule type" value="Genomic_DNA"/>
</dbReference>
<protein>
    <submittedName>
        <fullName evidence="2">Uncharacterized protein</fullName>
    </submittedName>
</protein>
<feature type="compositionally biased region" description="Basic and acidic residues" evidence="1">
    <location>
        <begin position="14"/>
        <end position="24"/>
    </location>
</feature>
<reference evidence="2 3" key="1">
    <citation type="submission" date="2017-12" db="EMBL/GenBank/DDBJ databases">
        <authorList>
            <consortium name="DOE Joint Genome Institute"/>
            <person name="Haridas S."/>
            <person name="Kjaerbolling I."/>
            <person name="Vesth T.C."/>
            <person name="Frisvad J.C."/>
            <person name="Nybo J.L."/>
            <person name="Theobald S."/>
            <person name="Kuo A."/>
            <person name="Bowyer P."/>
            <person name="Matsuda Y."/>
            <person name="Mondo S."/>
            <person name="Lyhne E.K."/>
            <person name="Kogle M.E."/>
            <person name="Clum A."/>
            <person name="Lipzen A."/>
            <person name="Salamov A."/>
            <person name="Ngan C.Y."/>
            <person name="Daum C."/>
            <person name="Chiniquy J."/>
            <person name="Barry K."/>
            <person name="LaButti K."/>
            <person name="Simmons B.A."/>
            <person name="Magnuson J.K."/>
            <person name="Mortensen U.H."/>
            <person name="Larsen T.O."/>
            <person name="Grigoriev I.V."/>
            <person name="Baker S.E."/>
            <person name="Andersen M.R."/>
            <person name="Nordberg H.P."/>
            <person name="Cantor M.N."/>
            <person name="Hua S.X."/>
        </authorList>
    </citation>
    <scope>NUCLEOTIDE SEQUENCE [LARGE SCALE GENOMIC DNA]</scope>
    <source>
        <strain evidence="2 3">CBS 102.13</strain>
    </source>
</reference>
<dbReference type="Proteomes" id="UP000234585">
    <property type="component" value="Unassembled WGS sequence"/>
</dbReference>
<sequence length="614" mass="68329">MNLEVMKKPSSSHDSGDDVEKNDSDSYTNPKYSAYSPRQSRRGPDTTNGRTGNDPAEATSIRSLYSRDTEEGAVYESVSAPTSPSGSIAPHNYENASVERVREIDLLPHPLEIKPVSPSQPQPRSTVESGTEPFPDYDEACEINLPAIEGALEVAYIYALSHESFYSRQREAEYLHTCQGEVGSEWPGDPPGSPSIGPGKSTASTNPLTKANPCAHPDTTSGCQAARASTPEQVSGPVDGHPQTPAASTGGSSVAPSSISVTHLSSLGSAAEPESAPQTNPIVSPARSQNRVDSVLGEDMSELEYLSDTDIMSYIPIPGADDERQGLLEEMRTLLQSPQALYRHRNLYSQMSTHALAVSHICLRRFMMAPRKDYDAFLRPDDIRLLLPSLAGLRQLAENLFVMLRQEWEMENVDDLVREVGYKSREDNVAPIRRFVNVADTIVEKLYFVQPIELQMFEVFYNFFFAWLYDDFYTFRIAQMLAGTEPDPDRIAVTSTILEIYDFINGTRDYYLNLAESNDRIRLEVLIPMANQVPIGSRVWNYVLNRSKRMLGGRHARDELELSQRQQELQELQARNDPFAGLDHPNVENPVSWSVHRGCGPYETLVVCGTENVI</sequence>
<feature type="region of interest" description="Disordered" evidence="1">
    <location>
        <begin position="181"/>
        <end position="289"/>
    </location>
</feature>
<evidence type="ECO:0000256" key="1">
    <source>
        <dbReference type="SAM" id="MobiDB-lite"/>
    </source>
</evidence>
<organism evidence="2 3">
    <name type="scientific">Aspergillus candidus</name>
    <dbReference type="NCBI Taxonomy" id="41067"/>
    <lineage>
        <taxon>Eukaryota</taxon>
        <taxon>Fungi</taxon>
        <taxon>Dikarya</taxon>
        <taxon>Ascomycota</taxon>
        <taxon>Pezizomycotina</taxon>
        <taxon>Eurotiomycetes</taxon>
        <taxon>Eurotiomycetidae</taxon>
        <taxon>Eurotiales</taxon>
        <taxon>Aspergillaceae</taxon>
        <taxon>Aspergillus</taxon>
        <taxon>Aspergillus subgen. Circumdati</taxon>
    </lineage>
</organism>
<dbReference type="GeneID" id="36522870"/>
<dbReference type="RefSeq" id="XP_024676730.1">
    <property type="nucleotide sequence ID" value="XM_024815710.1"/>
</dbReference>
<dbReference type="STRING" id="41067.A0A2I2FQ14"/>
<evidence type="ECO:0000313" key="3">
    <source>
        <dbReference type="Proteomes" id="UP000234585"/>
    </source>
</evidence>
<feature type="compositionally biased region" description="Polar residues" evidence="1">
    <location>
        <begin position="117"/>
        <end position="129"/>
    </location>
</feature>